<dbReference type="EMBL" id="PNXQ01000018">
    <property type="protein sequence ID" value="TKH40901.1"/>
    <property type="molecule type" value="Genomic_DNA"/>
</dbReference>
<accession>A0A4V5SP87</accession>
<organism evidence="1 2">
    <name type="scientific">Paenibacillus terrae</name>
    <dbReference type="NCBI Taxonomy" id="159743"/>
    <lineage>
        <taxon>Bacteria</taxon>
        <taxon>Bacillati</taxon>
        <taxon>Bacillota</taxon>
        <taxon>Bacilli</taxon>
        <taxon>Bacillales</taxon>
        <taxon>Paenibacillaceae</taxon>
        <taxon>Paenibacillus</taxon>
    </lineage>
</organism>
<proteinExistence type="predicted"/>
<gene>
    <name evidence="1" type="ORF">C1I60_23455</name>
</gene>
<dbReference type="Proteomes" id="UP000308114">
    <property type="component" value="Unassembled WGS sequence"/>
</dbReference>
<comment type="caution">
    <text evidence="1">The sequence shown here is derived from an EMBL/GenBank/DDBJ whole genome shotgun (WGS) entry which is preliminary data.</text>
</comment>
<evidence type="ECO:0000313" key="2">
    <source>
        <dbReference type="Proteomes" id="UP000308114"/>
    </source>
</evidence>
<protein>
    <recommendedName>
        <fullName evidence="3">Transposase</fullName>
    </recommendedName>
</protein>
<evidence type="ECO:0000313" key="1">
    <source>
        <dbReference type="EMBL" id="TKH40901.1"/>
    </source>
</evidence>
<sequence length="24" mass="2856">MLNAMLWIARTGAPWRDMPDYYPS</sequence>
<reference evidence="1 2" key="1">
    <citation type="submission" date="2018-01" db="EMBL/GenBank/DDBJ databases">
        <title>Bacillales members from the olive rhizosphere are effective biological control agents against Verticillium dahliae.</title>
        <authorList>
            <person name="Gomez-Lama C."/>
            <person name="Legarda G."/>
            <person name="Ruano-Rosa D."/>
            <person name="Pizarro-Tobias P."/>
            <person name="Valverde-Corredor A."/>
            <person name="Niqui J.L."/>
            <person name="Trivino J.C."/>
            <person name="Roca A."/>
            <person name="Mercado-Blanco J."/>
        </authorList>
    </citation>
    <scope>NUCLEOTIDE SEQUENCE [LARGE SCALE GENOMIC DNA]</scope>
    <source>
        <strain evidence="1 2">PIC167</strain>
    </source>
</reference>
<dbReference type="AlphaFoldDB" id="A0A4V5SP87"/>
<name>A0A4V5SP87_9BACL</name>
<evidence type="ECO:0008006" key="3">
    <source>
        <dbReference type="Google" id="ProtNLM"/>
    </source>
</evidence>